<dbReference type="Proteomes" id="UP000297318">
    <property type="component" value="Unassembled WGS sequence"/>
</dbReference>
<sequence length="58" mass="6501">MTTTDPRSGRGSRSAVRRLLRSFGAPGAEAYRESMQRRERHAVGLLSGYVAQHGRDER</sequence>
<evidence type="ECO:0000313" key="1">
    <source>
        <dbReference type="EMBL" id="TGO04472.1"/>
    </source>
</evidence>
<organism evidence="1 2">
    <name type="scientific">Serinibacter arcticus</name>
    <dbReference type="NCBI Taxonomy" id="1655435"/>
    <lineage>
        <taxon>Bacteria</taxon>
        <taxon>Bacillati</taxon>
        <taxon>Actinomycetota</taxon>
        <taxon>Actinomycetes</taxon>
        <taxon>Micrococcales</taxon>
        <taxon>Beutenbergiaceae</taxon>
        <taxon>Serinibacter</taxon>
    </lineage>
</organism>
<reference evidence="1 2" key="1">
    <citation type="submission" date="2018-11" db="EMBL/GenBank/DDBJ databases">
        <title>Complete genome sequencing of the Actinobacteria Serinibacter sp. K3-2.</title>
        <authorList>
            <person name="Rakitin A.L."/>
            <person name="Beletsky A.V."/>
            <person name="Mardanov A.V."/>
            <person name="Ravin N.V."/>
            <person name="Gromova A.S."/>
            <person name="Filippova S.N."/>
            <person name="Gal'Chenko V.F."/>
        </authorList>
    </citation>
    <scope>NUCLEOTIDE SEQUENCE [LARGE SCALE GENOMIC DNA]</scope>
    <source>
        <strain evidence="1 2">K3-2</strain>
    </source>
</reference>
<comment type="caution">
    <text evidence="1">The sequence shown here is derived from an EMBL/GenBank/DDBJ whole genome shotgun (WGS) entry which is preliminary data.</text>
</comment>
<keyword evidence="2" id="KW-1185">Reference proteome</keyword>
<dbReference type="EMBL" id="RHPJ01000003">
    <property type="protein sequence ID" value="TGO04472.1"/>
    <property type="molecule type" value="Genomic_DNA"/>
</dbReference>
<name>A0A4Z1E1A8_9MICO</name>
<dbReference type="AlphaFoldDB" id="A0A4Z1E1A8"/>
<dbReference type="OrthoDB" id="9976873at2"/>
<accession>A0A4Z1E1A8</accession>
<proteinExistence type="predicted"/>
<evidence type="ECO:0000313" key="2">
    <source>
        <dbReference type="Proteomes" id="UP000297318"/>
    </source>
</evidence>
<gene>
    <name evidence="1" type="ORF">SERN_2065</name>
</gene>
<protein>
    <submittedName>
        <fullName evidence="1">Uncharacterized protein</fullName>
    </submittedName>
</protein>
<dbReference type="RefSeq" id="WP_158292633.1">
    <property type="nucleotide sequence ID" value="NZ_RHPJ01000003.1"/>
</dbReference>